<evidence type="ECO:0000256" key="1">
    <source>
        <dbReference type="SAM" id="Phobius"/>
    </source>
</evidence>
<dbReference type="Proteomes" id="UP000006755">
    <property type="component" value="Unassembled WGS sequence"/>
</dbReference>
<accession>K2IYY8</accession>
<name>K2IYY8_9GAMM</name>
<evidence type="ECO:0000313" key="2">
    <source>
        <dbReference type="EMBL" id="EKE75661.1"/>
    </source>
</evidence>
<sequence>MDRIGWKLLFVVLLLGTLAGSYEDLTAPGIVKPTHPLLISALVWITDLLTLVSAFCYGFRKRFFPYVLFWQTVLGLSVLSNLVVCYYAFSRPGAFQPSELAVIMPIDLAVLVIFLLPTYLYFAKDLSQAKAAGNTAKT</sequence>
<reference evidence="2 3" key="1">
    <citation type="journal article" date="2012" name="J. Bacteriol.">
        <title>Genome Sequence of Gallaecimonas xiamenensis Type Strain 3-C-1.</title>
        <authorList>
            <person name="Lai Q."/>
            <person name="Wang L."/>
            <person name="Wang W."/>
            <person name="Shao Z."/>
        </authorList>
    </citation>
    <scope>NUCLEOTIDE SEQUENCE [LARGE SCALE GENOMIC DNA]</scope>
    <source>
        <strain evidence="2 3">3-C-1</strain>
    </source>
</reference>
<protein>
    <submittedName>
        <fullName evidence="2">Uncharacterized protein</fullName>
    </submittedName>
</protein>
<feature type="transmembrane region" description="Helical" evidence="1">
    <location>
        <begin position="66"/>
        <end position="89"/>
    </location>
</feature>
<organism evidence="2 3">
    <name type="scientific">Gallaecimonas xiamenensis 3-C-1</name>
    <dbReference type="NCBI Taxonomy" id="745411"/>
    <lineage>
        <taxon>Bacteria</taxon>
        <taxon>Pseudomonadati</taxon>
        <taxon>Pseudomonadota</taxon>
        <taxon>Gammaproteobacteria</taxon>
        <taxon>Enterobacterales</taxon>
        <taxon>Gallaecimonadaceae</taxon>
        <taxon>Gallaecimonas</taxon>
    </lineage>
</organism>
<keyword evidence="1" id="KW-0472">Membrane</keyword>
<keyword evidence="1" id="KW-1133">Transmembrane helix</keyword>
<dbReference type="RefSeq" id="WP_008483650.1">
    <property type="nucleotide sequence ID" value="NZ_AMRI01000007.1"/>
</dbReference>
<dbReference type="AlphaFoldDB" id="K2IYY8"/>
<dbReference type="EMBL" id="AMRI01000007">
    <property type="protein sequence ID" value="EKE75661.1"/>
    <property type="molecule type" value="Genomic_DNA"/>
</dbReference>
<gene>
    <name evidence="2" type="ORF">B3C1_06263</name>
</gene>
<feature type="transmembrane region" description="Helical" evidence="1">
    <location>
        <begin position="101"/>
        <end position="122"/>
    </location>
</feature>
<feature type="transmembrane region" description="Helical" evidence="1">
    <location>
        <begin position="37"/>
        <end position="59"/>
    </location>
</feature>
<keyword evidence="1" id="KW-0812">Transmembrane</keyword>
<keyword evidence="3" id="KW-1185">Reference proteome</keyword>
<comment type="caution">
    <text evidence="2">The sequence shown here is derived from an EMBL/GenBank/DDBJ whole genome shotgun (WGS) entry which is preliminary data.</text>
</comment>
<dbReference type="STRING" id="745411.B3C1_06263"/>
<proteinExistence type="predicted"/>
<evidence type="ECO:0000313" key="3">
    <source>
        <dbReference type="Proteomes" id="UP000006755"/>
    </source>
</evidence>